<evidence type="ECO:0000259" key="8">
    <source>
        <dbReference type="Pfam" id="PF06808"/>
    </source>
</evidence>
<feature type="transmembrane region" description="Helical" evidence="7">
    <location>
        <begin position="244"/>
        <end position="262"/>
    </location>
</feature>
<dbReference type="AlphaFoldDB" id="A0A498R3G0"/>
<feature type="transmembrane region" description="Helical" evidence="7">
    <location>
        <begin position="92"/>
        <end position="112"/>
    </location>
</feature>
<comment type="subcellular location">
    <subcellularLocation>
        <location evidence="1">Cell inner membrane</location>
        <topology evidence="1">Multi-pass membrane protein</topology>
    </subcellularLocation>
</comment>
<gene>
    <name evidence="9" type="ORF">LUCI_0596</name>
</gene>
<feature type="transmembrane region" description="Helical" evidence="7">
    <location>
        <begin position="399"/>
        <end position="419"/>
    </location>
</feature>
<dbReference type="NCBIfam" id="TIGR00786">
    <property type="entry name" value="dctM"/>
    <property type="match status" value="1"/>
</dbReference>
<feature type="transmembrane region" description="Helical" evidence="7">
    <location>
        <begin position="345"/>
        <end position="366"/>
    </location>
</feature>
<dbReference type="InterPro" id="IPR004681">
    <property type="entry name" value="TRAP_DctM"/>
</dbReference>
<dbReference type="EMBL" id="UPPP01000055">
    <property type="protein sequence ID" value="VBB05387.1"/>
    <property type="molecule type" value="Genomic_DNA"/>
</dbReference>
<evidence type="ECO:0000256" key="3">
    <source>
        <dbReference type="ARBA" id="ARBA00022519"/>
    </source>
</evidence>
<feature type="transmembrane region" description="Helical" evidence="7">
    <location>
        <begin position="59"/>
        <end position="80"/>
    </location>
</feature>
<protein>
    <submittedName>
        <fullName evidence="9">Trap transporter permease protein</fullName>
    </submittedName>
</protein>
<proteinExistence type="predicted"/>
<dbReference type="PIRSF" id="PIRSF006066">
    <property type="entry name" value="HI0050"/>
    <property type="match status" value="1"/>
</dbReference>
<feature type="transmembrane region" description="Helical" evidence="7">
    <location>
        <begin position="274"/>
        <end position="296"/>
    </location>
</feature>
<keyword evidence="6 7" id="KW-0472">Membrane</keyword>
<feature type="transmembrane region" description="Helical" evidence="7">
    <location>
        <begin position="372"/>
        <end position="392"/>
    </location>
</feature>
<reference evidence="9 10" key="1">
    <citation type="submission" date="2018-06" db="EMBL/GenBank/DDBJ databases">
        <authorList>
            <person name="Strepis N."/>
        </authorList>
    </citation>
    <scope>NUCLEOTIDE SEQUENCE [LARGE SCALE GENOMIC DNA]</scope>
    <source>
        <strain evidence="9">LUCI</strain>
    </source>
</reference>
<evidence type="ECO:0000313" key="9">
    <source>
        <dbReference type="EMBL" id="VBB05387.1"/>
    </source>
</evidence>
<feature type="transmembrane region" description="Helical" evidence="7">
    <location>
        <begin position="182"/>
        <end position="198"/>
    </location>
</feature>
<sequence>MEFGAWLLLGSFIFLMIIRVPIAFSLGLSSLITCLYAGIPLSPLAQRMVASLESFPLMTIPFFILAGHIMSEGGIARRIVDFASILVGRMRGGLAMVNIVGSMFFGGTTGSSVADVASVGPVMIPMMERKGYGTDFAVSVTVSASTTGIILPPSHNAIIYAVAAGGAVSIGSMFLAGYIPGILIGLGLMLVSYVLAVRRGYAKEPPKSLAEIWNGLRNGFLSLMAAIIIVGGIVSGVFTATESGAIACVYALLLTMFYYRELKWRQLPEIMRKVAITCGMVFFLVATSSAFGWIMAYQHIPQTVAAGIKAISTNPAVVLLIINIFILIIGFFMDMAASILILTPIFLPIATSIGMDPIQFGIMLLLNLSIGLIHPPVGTALFVGCAVAKCTLESTVKAILMFIPVLILILLLVTYVPAVTMTLPKMFMP</sequence>
<dbReference type="RefSeq" id="WP_122626378.1">
    <property type="nucleotide sequence ID" value="NZ_UPPP01000055.1"/>
</dbReference>
<organism evidence="9 10">
    <name type="scientific">Lucifera butyrica</name>
    <dbReference type="NCBI Taxonomy" id="1351585"/>
    <lineage>
        <taxon>Bacteria</taxon>
        <taxon>Bacillati</taxon>
        <taxon>Bacillota</taxon>
        <taxon>Negativicutes</taxon>
        <taxon>Veillonellales</taxon>
        <taxon>Veillonellaceae</taxon>
        <taxon>Lucifera</taxon>
    </lineage>
</organism>
<dbReference type="PANTHER" id="PTHR33362">
    <property type="entry name" value="SIALIC ACID TRAP TRANSPORTER PERMEASE PROTEIN SIAT-RELATED"/>
    <property type="match status" value="1"/>
</dbReference>
<feature type="domain" description="TRAP C4-dicarboxylate transport system permease DctM subunit" evidence="8">
    <location>
        <begin position="9"/>
        <end position="418"/>
    </location>
</feature>
<evidence type="ECO:0000256" key="4">
    <source>
        <dbReference type="ARBA" id="ARBA00022692"/>
    </source>
</evidence>
<name>A0A498R3G0_9FIRM</name>
<feature type="transmembrane region" description="Helical" evidence="7">
    <location>
        <begin position="316"/>
        <end position="333"/>
    </location>
</feature>
<dbReference type="GO" id="GO:0005886">
    <property type="term" value="C:plasma membrane"/>
    <property type="evidence" value="ECO:0007669"/>
    <property type="project" value="UniProtKB-SubCell"/>
</dbReference>
<dbReference type="InterPro" id="IPR010656">
    <property type="entry name" value="DctM"/>
</dbReference>
<keyword evidence="5 7" id="KW-1133">Transmembrane helix</keyword>
<feature type="transmembrane region" description="Helical" evidence="7">
    <location>
        <begin position="12"/>
        <end position="39"/>
    </location>
</feature>
<dbReference type="Pfam" id="PF06808">
    <property type="entry name" value="DctM"/>
    <property type="match status" value="1"/>
</dbReference>
<keyword evidence="4 7" id="KW-0812">Transmembrane</keyword>
<evidence type="ECO:0000313" key="10">
    <source>
        <dbReference type="Proteomes" id="UP000277811"/>
    </source>
</evidence>
<accession>A0A498R3G0</accession>
<dbReference type="PANTHER" id="PTHR33362:SF2">
    <property type="entry name" value="TRAP TRANSPORTER LARGE PERMEASE PROTEIN"/>
    <property type="match status" value="1"/>
</dbReference>
<evidence type="ECO:0000256" key="1">
    <source>
        <dbReference type="ARBA" id="ARBA00004429"/>
    </source>
</evidence>
<dbReference type="Proteomes" id="UP000277811">
    <property type="component" value="Unassembled WGS sequence"/>
</dbReference>
<dbReference type="OrthoDB" id="9772674at2"/>
<evidence type="ECO:0000256" key="7">
    <source>
        <dbReference type="SAM" id="Phobius"/>
    </source>
</evidence>
<keyword evidence="2" id="KW-1003">Cell membrane</keyword>
<evidence type="ECO:0000256" key="5">
    <source>
        <dbReference type="ARBA" id="ARBA00022989"/>
    </source>
</evidence>
<evidence type="ECO:0000256" key="2">
    <source>
        <dbReference type="ARBA" id="ARBA00022475"/>
    </source>
</evidence>
<dbReference type="GO" id="GO:0022857">
    <property type="term" value="F:transmembrane transporter activity"/>
    <property type="evidence" value="ECO:0007669"/>
    <property type="project" value="TreeGrafter"/>
</dbReference>
<keyword evidence="10" id="KW-1185">Reference proteome</keyword>
<evidence type="ECO:0000256" key="6">
    <source>
        <dbReference type="ARBA" id="ARBA00023136"/>
    </source>
</evidence>
<feature type="transmembrane region" description="Helical" evidence="7">
    <location>
        <begin position="219"/>
        <end position="238"/>
    </location>
</feature>
<keyword evidence="3" id="KW-0997">Cell inner membrane</keyword>